<organism evidence="1 2">
    <name type="scientific">Actinokineospora alba</name>
    <dbReference type="NCBI Taxonomy" id="504798"/>
    <lineage>
        <taxon>Bacteria</taxon>
        <taxon>Bacillati</taxon>
        <taxon>Actinomycetota</taxon>
        <taxon>Actinomycetes</taxon>
        <taxon>Pseudonocardiales</taxon>
        <taxon>Pseudonocardiaceae</taxon>
        <taxon>Actinokineospora</taxon>
    </lineage>
</organism>
<evidence type="ECO:0000313" key="1">
    <source>
        <dbReference type="EMBL" id="SDP08851.1"/>
    </source>
</evidence>
<keyword evidence="2" id="KW-1185">Reference proteome</keyword>
<dbReference type="Proteomes" id="UP000199651">
    <property type="component" value="Unassembled WGS sequence"/>
</dbReference>
<dbReference type="AlphaFoldDB" id="A0A1H0PUM3"/>
<protein>
    <recommendedName>
        <fullName evidence="3">DUF4878 domain-containing protein</fullName>
    </recommendedName>
</protein>
<dbReference type="OrthoDB" id="3818356at2"/>
<sequence>MQSRRNAFIAAGCAVALLIACVIAIGQVNDSRGPAQAVREYVDLIARGDATAANALVDPGPDRAFLTDEVLAGSQRIKVTEVSGDDSGVEPGQTAVATVRYELPGHSYSADLRVKREPNSFGGLEQWRVIDPLVVPVVVQTNVPTLDSGSLGAAKIPVSGPRLNGFPQRRFLMYPASYQLTGMTSKYVRALPQAVSVAHGQSMEMNPAAIGYQPEQELFRLATAKIDELLARCLGTGAMPPADCPRYLRPYAEGATDFRLDRSPPIERLQVYQTEYKADGTTKPAIHFATTQGQFSFNDGRTRSTDFTIRGLVDISRDDAVTVTFEDDD</sequence>
<dbReference type="STRING" id="504798.SAMN05421871_106172"/>
<evidence type="ECO:0008006" key="3">
    <source>
        <dbReference type="Google" id="ProtNLM"/>
    </source>
</evidence>
<name>A0A1H0PUM3_9PSEU</name>
<accession>A0A1H0PUM3</accession>
<proteinExistence type="predicted"/>
<dbReference type="RefSeq" id="WP_091376462.1">
    <property type="nucleotide sequence ID" value="NZ_FNDV01000006.1"/>
</dbReference>
<dbReference type="PROSITE" id="PS51257">
    <property type="entry name" value="PROKAR_LIPOPROTEIN"/>
    <property type="match status" value="1"/>
</dbReference>
<reference evidence="2" key="1">
    <citation type="submission" date="2016-10" db="EMBL/GenBank/DDBJ databases">
        <authorList>
            <person name="Varghese N."/>
            <person name="Submissions S."/>
        </authorList>
    </citation>
    <scope>NUCLEOTIDE SEQUENCE [LARGE SCALE GENOMIC DNA]</scope>
    <source>
        <strain evidence="2">IBRC-M 10655</strain>
    </source>
</reference>
<evidence type="ECO:0000313" key="2">
    <source>
        <dbReference type="Proteomes" id="UP000199651"/>
    </source>
</evidence>
<dbReference type="EMBL" id="FNJB01000006">
    <property type="protein sequence ID" value="SDP08851.1"/>
    <property type="molecule type" value="Genomic_DNA"/>
</dbReference>
<gene>
    <name evidence="1" type="ORF">SAMN05192558_106280</name>
</gene>